<dbReference type="Proteomes" id="UP001432322">
    <property type="component" value="Unassembled WGS sequence"/>
</dbReference>
<keyword evidence="3" id="KW-1185">Reference proteome</keyword>
<feature type="compositionally biased region" description="Polar residues" evidence="1">
    <location>
        <begin position="64"/>
        <end position="80"/>
    </location>
</feature>
<feature type="region of interest" description="Disordered" evidence="1">
    <location>
        <begin position="61"/>
        <end position="88"/>
    </location>
</feature>
<evidence type="ECO:0000256" key="1">
    <source>
        <dbReference type="SAM" id="MobiDB-lite"/>
    </source>
</evidence>
<sequence length="148" mass="16546">MVAGNTVKQLPQNDNRAPPSRIVATSSIGGLLPPLHYSPKVVAPRAIPSLPDKSLFLKEKKSPIGTSPTQTKMANSSQMPGTRPEAPQPQTISDIDWFWFKPAQKYLEAMQSARKRIRSEPLPRFQFAEDRIKNSNLPFGTELVIRRI</sequence>
<evidence type="ECO:0008006" key="4">
    <source>
        <dbReference type="Google" id="ProtNLM"/>
    </source>
</evidence>
<name>A0AAV5UZ07_9BILA</name>
<feature type="region of interest" description="Disordered" evidence="1">
    <location>
        <begin position="1"/>
        <end position="21"/>
    </location>
</feature>
<dbReference type="AlphaFoldDB" id="A0AAV5UZ07"/>
<proteinExistence type="predicted"/>
<dbReference type="EMBL" id="BTSY01000001">
    <property type="protein sequence ID" value="GMT12281.1"/>
    <property type="molecule type" value="Genomic_DNA"/>
</dbReference>
<evidence type="ECO:0000313" key="2">
    <source>
        <dbReference type="EMBL" id="GMT12281.1"/>
    </source>
</evidence>
<protein>
    <recommendedName>
        <fullName evidence="4">SoHo domain-containing protein</fullName>
    </recommendedName>
</protein>
<organism evidence="2 3">
    <name type="scientific">Pristionchus fissidentatus</name>
    <dbReference type="NCBI Taxonomy" id="1538716"/>
    <lineage>
        <taxon>Eukaryota</taxon>
        <taxon>Metazoa</taxon>
        <taxon>Ecdysozoa</taxon>
        <taxon>Nematoda</taxon>
        <taxon>Chromadorea</taxon>
        <taxon>Rhabditida</taxon>
        <taxon>Rhabditina</taxon>
        <taxon>Diplogasteromorpha</taxon>
        <taxon>Diplogasteroidea</taxon>
        <taxon>Neodiplogasteridae</taxon>
        <taxon>Pristionchus</taxon>
    </lineage>
</organism>
<gene>
    <name evidence="2" type="ORF">PFISCL1PPCAC_3578</name>
</gene>
<evidence type="ECO:0000313" key="3">
    <source>
        <dbReference type="Proteomes" id="UP001432322"/>
    </source>
</evidence>
<accession>A0AAV5UZ07</accession>
<feature type="compositionally biased region" description="Polar residues" evidence="1">
    <location>
        <begin position="1"/>
        <end position="15"/>
    </location>
</feature>
<reference evidence="2" key="1">
    <citation type="submission" date="2023-10" db="EMBL/GenBank/DDBJ databases">
        <title>Genome assembly of Pristionchus species.</title>
        <authorList>
            <person name="Yoshida K."/>
            <person name="Sommer R.J."/>
        </authorList>
    </citation>
    <scope>NUCLEOTIDE SEQUENCE</scope>
    <source>
        <strain evidence="2">RS5133</strain>
    </source>
</reference>
<comment type="caution">
    <text evidence="2">The sequence shown here is derived from an EMBL/GenBank/DDBJ whole genome shotgun (WGS) entry which is preliminary data.</text>
</comment>